<keyword evidence="3" id="KW-1185">Reference proteome</keyword>
<reference evidence="2 3" key="1">
    <citation type="journal article" date="2010" name="Stand. Genomic Sci.">
        <title>Complete genome sequence of Streptosporangium roseum type strain (NI 9100).</title>
        <authorList>
            <person name="Nolan M."/>
            <person name="Sikorski J."/>
            <person name="Jando M."/>
            <person name="Lucas S."/>
            <person name="Lapidus A."/>
            <person name="Glavina Del Rio T."/>
            <person name="Chen F."/>
            <person name="Tice H."/>
            <person name="Pitluck S."/>
            <person name="Cheng J.F."/>
            <person name="Chertkov O."/>
            <person name="Sims D."/>
            <person name="Meincke L."/>
            <person name="Brettin T."/>
            <person name="Han C."/>
            <person name="Detter J.C."/>
            <person name="Bruce D."/>
            <person name="Goodwin L."/>
            <person name="Land M."/>
            <person name="Hauser L."/>
            <person name="Chang Y.J."/>
            <person name="Jeffries C.D."/>
            <person name="Ivanova N."/>
            <person name="Mavromatis K."/>
            <person name="Mikhailova N."/>
            <person name="Chen A."/>
            <person name="Palaniappan K."/>
            <person name="Chain P."/>
            <person name="Rohde M."/>
            <person name="Goker M."/>
            <person name="Bristow J."/>
            <person name="Eisen J.A."/>
            <person name="Markowitz V."/>
            <person name="Hugenholtz P."/>
            <person name="Kyrpides N.C."/>
            <person name="Klenk H.P."/>
        </authorList>
    </citation>
    <scope>NUCLEOTIDE SEQUENCE [LARGE SCALE GENOMIC DNA]</scope>
    <source>
        <strain evidence="3">ATCC 12428 / DSM 43021 / JCM 3005 / NI 9100</strain>
    </source>
</reference>
<dbReference type="HOGENOM" id="CLU_1884680_0_0_11"/>
<protein>
    <recommendedName>
        <fullName evidence="4">Secreted protein</fullName>
    </recommendedName>
</protein>
<name>D2ASV2_STRRD</name>
<dbReference type="KEGG" id="sro:Sros_7761"/>
<organism evidence="2 3">
    <name type="scientific">Streptosporangium roseum (strain ATCC 12428 / DSM 43021 / JCM 3005 / KCTC 9067 / NCIMB 10171 / NRRL 2505 / NI 9100)</name>
    <dbReference type="NCBI Taxonomy" id="479432"/>
    <lineage>
        <taxon>Bacteria</taxon>
        <taxon>Bacillati</taxon>
        <taxon>Actinomycetota</taxon>
        <taxon>Actinomycetes</taxon>
        <taxon>Streptosporangiales</taxon>
        <taxon>Streptosporangiaceae</taxon>
        <taxon>Streptosporangium</taxon>
    </lineage>
</organism>
<feature type="signal peptide" evidence="1">
    <location>
        <begin position="1"/>
        <end position="29"/>
    </location>
</feature>
<proteinExistence type="predicted"/>
<keyword evidence="1" id="KW-0732">Signal</keyword>
<dbReference type="OrthoDB" id="9898289at2"/>
<gene>
    <name evidence="2" type="ordered locus">Sros_7761</name>
</gene>
<evidence type="ECO:0000313" key="3">
    <source>
        <dbReference type="Proteomes" id="UP000002029"/>
    </source>
</evidence>
<dbReference type="EMBL" id="CP001814">
    <property type="protein sequence ID" value="ACZ90429.1"/>
    <property type="molecule type" value="Genomic_DNA"/>
</dbReference>
<evidence type="ECO:0000313" key="2">
    <source>
        <dbReference type="EMBL" id="ACZ90429.1"/>
    </source>
</evidence>
<evidence type="ECO:0000256" key="1">
    <source>
        <dbReference type="SAM" id="SignalP"/>
    </source>
</evidence>
<dbReference type="AlphaFoldDB" id="D2ASV2"/>
<sequence length="135" mass="14054">MKPLKKIAAVIGAAGIVAGGVLVAAPAQAAGSVIDIGYTIVDGRYIKGSGSMTNNGDYTNVCVVIMGKKNSSGYSDYTMACRTNRGSVSWSAPDVFAGNLEARACYEFYTRISAYKNGTRVANKNSNHVKVGTCG</sequence>
<evidence type="ECO:0008006" key="4">
    <source>
        <dbReference type="Google" id="ProtNLM"/>
    </source>
</evidence>
<accession>D2ASV2</accession>
<feature type="chain" id="PRO_5003029193" description="Secreted protein" evidence="1">
    <location>
        <begin position="30"/>
        <end position="135"/>
    </location>
</feature>
<dbReference type="Proteomes" id="UP000002029">
    <property type="component" value="Chromosome"/>
</dbReference>
<dbReference type="RefSeq" id="WP_012894159.1">
    <property type="nucleotide sequence ID" value="NC_013595.1"/>
</dbReference>